<keyword evidence="1" id="KW-1003">Cell membrane</keyword>
<comment type="subcellular location">
    <subcellularLocation>
        <location evidence="1">Cell membrane</location>
        <topology evidence="1">Peripheral membrane protein</topology>
        <orientation evidence="1">Cytoplasmic side</orientation>
    </subcellularLocation>
</comment>
<keyword evidence="3" id="KW-1185">Reference proteome</keyword>
<evidence type="ECO:0000313" key="3">
    <source>
        <dbReference type="Proteomes" id="UP001193734"/>
    </source>
</evidence>
<sequence length="84" mass="9694">MTFRSSSLLIRLRSVVVWLLCLPIRFYQRCISPLTPPACRFTPTCSEYTRQAIVKYGPLKGVWLGLKRILRCHPWGGRGYDPVP</sequence>
<comment type="function">
    <text evidence="1">Could be involved in insertion of integral membrane proteins into the membrane.</text>
</comment>
<comment type="caution">
    <text evidence="2">The sequence shown here is derived from an EMBL/GenBank/DDBJ whole genome shotgun (WGS) entry which is preliminary data.</text>
</comment>
<proteinExistence type="inferred from homology"/>
<dbReference type="InterPro" id="IPR002696">
    <property type="entry name" value="Membr_insert_effic_factor_YidD"/>
</dbReference>
<evidence type="ECO:0000256" key="1">
    <source>
        <dbReference type="HAMAP-Rule" id="MF_00386"/>
    </source>
</evidence>
<protein>
    <recommendedName>
        <fullName evidence="1">Putative membrane protein insertion efficiency factor</fullName>
    </recommendedName>
</protein>
<dbReference type="PANTHER" id="PTHR33383:SF1">
    <property type="entry name" value="MEMBRANE PROTEIN INSERTION EFFICIENCY FACTOR-RELATED"/>
    <property type="match status" value="1"/>
</dbReference>
<name>A0ABX2AXI6_9BACT</name>
<evidence type="ECO:0000313" key="2">
    <source>
        <dbReference type="EMBL" id="NPE14633.1"/>
    </source>
</evidence>
<dbReference type="PANTHER" id="PTHR33383">
    <property type="entry name" value="MEMBRANE PROTEIN INSERTION EFFICIENCY FACTOR-RELATED"/>
    <property type="match status" value="1"/>
</dbReference>
<gene>
    <name evidence="2" type="primary">yidD</name>
    <name evidence="2" type="ORF">HPS55_09930</name>
</gene>
<dbReference type="EMBL" id="JABKKE010000016">
    <property type="protein sequence ID" value="NPE14633.1"/>
    <property type="molecule type" value="Genomic_DNA"/>
</dbReference>
<dbReference type="GeneID" id="82158082"/>
<dbReference type="NCBIfam" id="TIGR00278">
    <property type="entry name" value="membrane protein insertion efficiency factor YidD"/>
    <property type="match status" value="1"/>
</dbReference>
<accession>A0ABX2AXI6</accession>
<reference evidence="2 3" key="1">
    <citation type="submission" date="2020-05" db="EMBL/GenBank/DDBJ databases">
        <title>Distinct polysaccharide utilization as determinants for interspecies competition between intestinal Prevotella spp.</title>
        <authorList>
            <person name="Galvez E.J.C."/>
            <person name="Iljazovic A."/>
            <person name="Strowig T."/>
        </authorList>
    </citation>
    <scope>NUCLEOTIDE SEQUENCE [LARGE SCALE GENOMIC DNA]</scope>
    <source>
        <strain evidence="2 3">PROD</strain>
    </source>
</reference>
<dbReference type="SMART" id="SM01234">
    <property type="entry name" value="Haemolytic"/>
    <property type="match status" value="1"/>
</dbReference>
<dbReference type="Proteomes" id="UP001193734">
    <property type="component" value="Unassembled WGS sequence"/>
</dbReference>
<keyword evidence="1" id="KW-0472">Membrane</keyword>
<dbReference type="Pfam" id="PF01809">
    <property type="entry name" value="YidD"/>
    <property type="match status" value="1"/>
</dbReference>
<dbReference type="HAMAP" id="MF_00386">
    <property type="entry name" value="UPF0161_YidD"/>
    <property type="match status" value="1"/>
</dbReference>
<organism evidence="2 3">
    <name type="scientific">Xylanibacter rodentium</name>
    <dbReference type="NCBI Taxonomy" id="2736289"/>
    <lineage>
        <taxon>Bacteria</taxon>
        <taxon>Pseudomonadati</taxon>
        <taxon>Bacteroidota</taxon>
        <taxon>Bacteroidia</taxon>
        <taxon>Bacteroidales</taxon>
        <taxon>Prevotellaceae</taxon>
        <taxon>Xylanibacter</taxon>
    </lineage>
</organism>
<dbReference type="RefSeq" id="WP_172177786.1">
    <property type="nucleotide sequence ID" value="NZ_CASGKG010000034.1"/>
</dbReference>
<comment type="similarity">
    <text evidence="1">Belongs to the UPF0161 family.</text>
</comment>